<feature type="transmembrane region" description="Helical" evidence="5">
    <location>
        <begin position="537"/>
        <end position="556"/>
    </location>
</feature>
<dbReference type="EMBL" id="ABYS02000003">
    <property type="protein sequence ID" value="EEP21767.1"/>
    <property type="molecule type" value="Genomic_DNA"/>
</dbReference>
<evidence type="ECO:0000256" key="2">
    <source>
        <dbReference type="ARBA" id="ARBA00022692"/>
    </source>
</evidence>
<evidence type="ECO:0000259" key="6">
    <source>
        <dbReference type="Pfam" id="PF12698"/>
    </source>
</evidence>
<name>C4FCY0_9BIFI</name>
<dbReference type="InterPro" id="IPR013525">
    <property type="entry name" value="ABC2_TM"/>
</dbReference>
<comment type="subcellular location">
    <subcellularLocation>
        <location evidence="1">Membrane</location>
        <topology evidence="1">Multi-pass membrane protein</topology>
    </subcellularLocation>
</comment>
<evidence type="ECO:0000256" key="5">
    <source>
        <dbReference type="SAM" id="Phobius"/>
    </source>
</evidence>
<dbReference type="KEGG" id="bang:BBAG_1504"/>
<dbReference type="GO" id="GO:0016020">
    <property type="term" value="C:membrane"/>
    <property type="evidence" value="ECO:0007669"/>
    <property type="project" value="UniProtKB-SubCell"/>
</dbReference>
<dbReference type="InterPro" id="IPR017500">
    <property type="entry name" value="Phage_infect_YhgE_N"/>
</dbReference>
<proteinExistence type="predicted"/>
<dbReference type="PATRIC" id="fig|518635.17.peg.1586"/>
<dbReference type="InterPro" id="IPR051328">
    <property type="entry name" value="T7SS_ABC-Transporter"/>
</dbReference>
<dbReference type="NCBIfam" id="TIGR03062">
    <property type="entry name" value="pip_yhgE_Cterm"/>
    <property type="match status" value="1"/>
</dbReference>
<comment type="caution">
    <text evidence="7">The sequence shown here is derived from an EMBL/GenBank/DDBJ whole genome shotgun (WGS) entry which is preliminary data.</text>
</comment>
<feature type="transmembrane region" description="Helical" evidence="5">
    <location>
        <begin position="20"/>
        <end position="38"/>
    </location>
</feature>
<feature type="transmembrane region" description="Helical" evidence="5">
    <location>
        <begin position="662"/>
        <end position="681"/>
    </location>
</feature>
<dbReference type="HOGENOM" id="CLU_004534_2_0_11"/>
<keyword evidence="4 5" id="KW-0472">Membrane</keyword>
<dbReference type="RefSeq" id="WP_003825134.1">
    <property type="nucleotide sequence ID" value="NZ_AP012322.1"/>
</dbReference>
<dbReference type="PANTHER" id="PTHR43077">
    <property type="entry name" value="TRANSPORT PERMEASE YVFS-RELATED"/>
    <property type="match status" value="1"/>
</dbReference>
<dbReference type="InterPro" id="IPR017501">
    <property type="entry name" value="Phage_infect_YhgE_C"/>
</dbReference>
<reference evidence="7" key="1">
    <citation type="submission" date="2009-04" db="EMBL/GenBank/DDBJ databases">
        <authorList>
            <person name="Weinstock G."/>
            <person name="Sodergren E."/>
            <person name="Clifton S."/>
            <person name="Fulton L."/>
            <person name="Fulton B."/>
            <person name="Courtney L."/>
            <person name="Fronick C."/>
            <person name="Harrison M."/>
            <person name="Strong C."/>
            <person name="Farmer C."/>
            <person name="Delahaunty K."/>
            <person name="Markovic C."/>
            <person name="Hall O."/>
            <person name="Minx P."/>
            <person name="Tomlinson C."/>
            <person name="Mitreva M."/>
            <person name="Nelson J."/>
            <person name="Hou S."/>
            <person name="Wollam A."/>
            <person name="Pepin K.H."/>
            <person name="Johnson M."/>
            <person name="Bhonagiri V."/>
            <person name="Nash W.E."/>
            <person name="Warren W."/>
            <person name="Chinwalla A."/>
            <person name="Mardis E.R."/>
            <person name="Wilson R.K."/>
        </authorList>
    </citation>
    <scope>NUCLEOTIDE SEQUENCE [LARGE SCALE GENOMIC DNA]</scope>
    <source>
        <strain evidence="7">DSM 20098</strain>
    </source>
</reference>
<evidence type="ECO:0000256" key="3">
    <source>
        <dbReference type="ARBA" id="ARBA00022989"/>
    </source>
</evidence>
<gene>
    <name evidence="7" type="ORF">BIFANG_02157</name>
</gene>
<dbReference type="STRING" id="1683.Bang102_001615"/>
<keyword evidence="8" id="KW-1185">Reference proteome</keyword>
<dbReference type="Proteomes" id="UP000006408">
    <property type="component" value="Unassembled WGS sequence"/>
</dbReference>
<dbReference type="GeneID" id="42865818"/>
<feature type="domain" description="ABC-2 type transporter transmembrane" evidence="6">
    <location>
        <begin position="598"/>
        <end position="735"/>
    </location>
</feature>
<dbReference type="AlphaFoldDB" id="C4FCY0"/>
<sequence length="758" mass="81344">MKLIWGIFKRDICHATRNVIAVIVSMGLVVVPALYAWFNIAASWDPYGNTKALKVAVANTDKGYKSELVPVRINVGETIISTLRANDQLDWQFVGRDKAIDGVKSGDYYAAIVIPKQFSADMMTLFSTNIKHAQLKYYLNEKINPIAPHITDQGATTVVNTIDKTFAKTIAQVGLDLASNVLRYSKSPQMAQYMENLNSNLNTMVSTLTGASQQVASYSQLLGSANDIVDSTNQLLQSTTVAGKQAKNTLKQGKSGATSLTAAGKSITSSVNTALNQASSALDAVANKADKAFDALGKDSAEAAQQLKTLSDQVAESQSVYDTYLASLQHMRTSVEQLPDSDKAKQPLLDAIDREITLLTAAQGDTQKLAQRLDNASKQITQSTASAAQSHAEIRSQITSAKQSISTVRDDYSVNVKPKIDALASSVSTLISQTGNVISQLSGTTDSLNDVTSNVGTNIASIRSTLDGIATKLNSSATTLNTLITAMNSSDNGAENSNELKSLTTSNASTLSTLISAPVALHRVAVYPIANYGSAMAPFYTILSIWVGAIILCAMLKVTISDREKAHVLGLGDTLPRIAGPSGPGNASRWGLQLRHEYFGRYTIFLLLALLQGTLVCLGDMYFLGVQANHALQFLAVGWLAALVFSNIVYTLTVSFGDIGKAIAVVLLVMQVAGSGGTFPIETLPKFFQILYPFLPFPHAIDAMHAAMAGSYGNEYLLDMVYLALFLIPSLLLGLVLRKPVIRLNNWVSRNLESTKVM</sequence>
<evidence type="ECO:0000256" key="1">
    <source>
        <dbReference type="ARBA" id="ARBA00004141"/>
    </source>
</evidence>
<feature type="transmembrane region" description="Helical" evidence="5">
    <location>
        <begin position="602"/>
        <end position="625"/>
    </location>
</feature>
<evidence type="ECO:0000313" key="7">
    <source>
        <dbReference type="EMBL" id="EEP21767.1"/>
    </source>
</evidence>
<keyword evidence="2 5" id="KW-0812">Transmembrane</keyword>
<feature type="domain" description="ABC-2 type transporter transmembrane" evidence="6">
    <location>
        <begin position="29"/>
        <end position="208"/>
    </location>
</feature>
<accession>C4FCY0</accession>
<dbReference type="eggNOG" id="COG1511">
    <property type="taxonomic scope" value="Bacteria"/>
</dbReference>
<dbReference type="GO" id="GO:0140359">
    <property type="term" value="F:ABC-type transporter activity"/>
    <property type="evidence" value="ECO:0007669"/>
    <property type="project" value="InterPro"/>
</dbReference>
<dbReference type="NCBIfam" id="TIGR03061">
    <property type="entry name" value="pip_yhgE_Nterm"/>
    <property type="match status" value="1"/>
</dbReference>
<dbReference type="Gene3D" id="3.40.1710.10">
    <property type="entry name" value="abc type-2 transporter like domain"/>
    <property type="match status" value="1"/>
</dbReference>
<protein>
    <submittedName>
        <fullName evidence="7">YhgE/Pip domain protein</fullName>
    </submittedName>
</protein>
<dbReference type="PANTHER" id="PTHR43077:SF10">
    <property type="entry name" value="TRANSPORT PERMEASE PROTEIN"/>
    <property type="match status" value="1"/>
</dbReference>
<keyword evidence="3 5" id="KW-1133">Transmembrane helix</keyword>
<feature type="transmembrane region" description="Helical" evidence="5">
    <location>
        <begin position="720"/>
        <end position="737"/>
    </location>
</feature>
<organism evidence="7 8">
    <name type="scientific">Bifidobacterium angulatum DSM 20098 = JCM 7096</name>
    <dbReference type="NCBI Taxonomy" id="518635"/>
    <lineage>
        <taxon>Bacteria</taxon>
        <taxon>Bacillati</taxon>
        <taxon>Actinomycetota</taxon>
        <taxon>Actinomycetes</taxon>
        <taxon>Bifidobacteriales</taxon>
        <taxon>Bifidobacteriaceae</taxon>
        <taxon>Bifidobacterium</taxon>
    </lineage>
</organism>
<evidence type="ECO:0000313" key="8">
    <source>
        <dbReference type="Proteomes" id="UP000006408"/>
    </source>
</evidence>
<dbReference type="Pfam" id="PF12698">
    <property type="entry name" value="ABC2_membrane_3"/>
    <property type="match status" value="2"/>
</dbReference>
<evidence type="ECO:0000256" key="4">
    <source>
        <dbReference type="ARBA" id="ARBA00023136"/>
    </source>
</evidence>
<feature type="transmembrane region" description="Helical" evidence="5">
    <location>
        <begin position="631"/>
        <end position="650"/>
    </location>
</feature>